<reference evidence="1" key="1">
    <citation type="submission" date="2019-11" db="EMBL/GenBank/DDBJ databases">
        <authorList>
            <person name="Feng L."/>
        </authorList>
    </citation>
    <scope>NUCLEOTIDE SEQUENCE</scope>
    <source>
        <strain evidence="1">CbolteaeLFYP116</strain>
    </source>
</reference>
<dbReference type="GO" id="GO:0003700">
    <property type="term" value="F:DNA-binding transcription factor activity"/>
    <property type="evidence" value="ECO:0007669"/>
    <property type="project" value="TreeGrafter"/>
</dbReference>
<gene>
    <name evidence="1" type="primary">cymR_2</name>
    <name evidence="1" type="ORF">CBLFYP116_03647</name>
</gene>
<dbReference type="GO" id="GO:0005829">
    <property type="term" value="C:cytosol"/>
    <property type="evidence" value="ECO:0007669"/>
    <property type="project" value="TreeGrafter"/>
</dbReference>
<proteinExistence type="predicted"/>
<sequence>MQLTMTTDYALRCMLYLSGKEGLSSSPEIGEAVGINKIFVQKVLRVLRDAGVVSSTHGGTGGYRLAKKPEEIVLLDIILLFEKTMKINRCLEPEGYCDRYETCPMHAYYTEVQKTLEDYFGRDTLQDVIDHGKIKRKGVIHDAKERQCDTKCLL</sequence>
<dbReference type="RefSeq" id="WP_022512832.1">
    <property type="nucleotide sequence ID" value="NZ_CACRTF010000016.1"/>
</dbReference>
<dbReference type="Pfam" id="PF02082">
    <property type="entry name" value="Rrf2"/>
    <property type="match status" value="1"/>
</dbReference>
<protein>
    <submittedName>
        <fullName evidence="1">HTH-type transcriptional regulator CymR</fullName>
    </submittedName>
</protein>
<organism evidence="1">
    <name type="scientific">Enterocloster bolteae</name>
    <dbReference type="NCBI Taxonomy" id="208479"/>
    <lineage>
        <taxon>Bacteria</taxon>
        <taxon>Bacillati</taxon>
        <taxon>Bacillota</taxon>
        <taxon>Clostridia</taxon>
        <taxon>Lachnospirales</taxon>
        <taxon>Lachnospiraceae</taxon>
        <taxon>Enterocloster</taxon>
    </lineage>
</organism>
<accession>A0A6N2WRF3</accession>
<dbReference type="NCBIfam" id="TIGR00738">
    <property type="entry name" value="rrf2_super"/>
    <property type="match status" value="1"/>
</dbReference>
<name>A0A6N2WRF3_9FIRM</name>
<dbReference type="SUPFAM" id="SSF46785">
    <property type="entry name" value="Winged helix' DNA-binding domain"/>
    <property type="match status" value="1"/>
</dbReference>
<dbReference type="InterPro" id="IPR000944">
    <property type="entry name" value="Tscrpt_reg_Rrf2"/>
</dbReference>
<dbReference type="InterPro" id="IPR036388">
    <property type="entry name" value="WH-like_DNA-bd_sf"/>
</dbReference>
<dbReference type="Gene3D" id="1.10.10.10">
    <property type="entry name" value="Winged helix-like DNA-binding domain superfamily/Winged helix DNA-binding domain"/>
    <property type="match status" value="1"/>
</dbReference>
<dbReference type="PROSITE" id="PS01332">
    <property type="entry name" value="HTH_RRF2_1"/>
    <property type="match status" value="1"/>
</dbReference>
<dbReference type="PANTHER" id="PTHR33221">
    <property type="entry name" value="WINGED HELIX-TURN-HELIX TRANSCRIPTIONAL REGULATOR, RRF2 FAMILY"/>
    <property type="match status" value="1"/>
</dbReference>
<dbReference type="InterPro" id="IPR030489">
    <property type="entry name" value="TR_Rrf2-type_CS"/>
</dbReference>
<dbReference type="EMBL" id="CACRTF010000016">
    <property type="protein sequence ID" value="VYT42006.1"/>
    <property type="molecule type" value="Genomic_DNA"/>
</dbReference>
<dbReference type="PROSITE" id="PS51197">
    <property type="entry name" value="HTH_RRF2_2"/>
    <property type="match status" value="1"/>
</dbReference>
<evidence type="ECO:0000313" key="1">
    <source>
        <dbReference type="EMBL" id="VYT42006.1"/>
    </source>
</evidence>
<dbReference type="AlphaFoldDB" id="A0A6N2WRF3"/>
<dbReference type="PANTHER" id="PTHR33221:SF15">
    <property type="entry name" value="HTH-TYPE TRANSCRIPTIONAL REGULATOR YWGB-RELATED"/>
    <property type="match status" value="1"/>
</dbReference>
<dbReference type="InterPro" id="IPR036390">
    <property type="entry name" value="WH_DNA-bd_sf"/>
</dbReference>